<evidence type="ECO:0000256" key="1">
    <source>
        <dbReference type="SAM" id="MobiDB-lite"/>
    </source>
</evidence>
<keyword evidence="2" id="KW-0472">Membrane</keyword>
<evidence type="ECO:0000313" key="4">
    <source>
        <dbReference type="Proteomes" id="UP000218231"/>
    </source>
</evidence>
<sequence>MVRRPTSPEGSAGRRRSYHRKGRSAGSPAACGEHSPVETGRRRHVRRQAECRRRIGPSPRAVLFEWMTVFLVPAVPAFDGVGIILAPSRLLGSFDRHA</sequence>
<evidence type="ECO:0000256" key="2">
    <source>
        <dbReference type="SAM" id="Phobius"/>
    </source>
</evidence>
<organism evidence="3 4">
    <name type="scientific">Diploscapter pachys</name>
    <dbReference type="NCBI Taxonomy" id="2018661"/>
    <lineage>
        <taxon>Eukaryota</taxon>
        <taxon>Metazoa</taxon>
        <taxon>Ecdysozoa</taxon>
        <taxon>Nematoda</taxon>
        <taxon>Chromadorea</taxon>
        <taxon>Rhabditida</taxon>
        <taxon>Rhabditina</taxon>
        <taxon>Rhabditomorpha</taxon>
        <taxon>Rhabditoidea</taxon>
        <taxon>Rhabditidae</taxon>
        <taxon>Diploscapter</taxon>
    </lineage>
</organism>
<dbReference type="EMBL" id="LIAE01009146">
    <property type="protein sequence ID" value="PAV70988.1"/>
    <property type="molecule type" value="Genomic_DNA"/>
</dbReference>
<keyword evidence="2" id="KW-0812">Transmembrane</keyword>
<feature type="transmembrane region" description="Helical" evidence="2">
    <location>
        <begin position="62"/>
        <end position="86"/>
    </location>
</feature>
<keyword evidence="4" id="KW-1185">Reference proteome</keyword>
<feature type="region of interest" description="Disordered" evidence="1">
    <location>
        <begin position="1"/>
        <end position="47"/>
    </location>
</feature>
<reference evidence="3 4" key="1">
    <citation type="journal article" date="2017" name="Curr. Biol.">
        <title>Genome architecture and evolution of a unichromosomal asexual nematode.</title>
        <authorList>
            <person name="Fradin H."/>
            <person name="Zegar C."/>
            <person name="Gutwein M."/>
            <person name="Lucas J."/>
            <person name="Kovtun M."/>
            <person name="Corcoran D."/>
            <person name="Baugh L.R."/>
            <person name="Kiontke K."/>
            <person name="Gunsalus K."/>
            <person name="Fitch D.H."/>
            <person name="Piano F."/>
        </authorList>
    </citation>
    <scope>NUCLEOTIDE SEQUENCE [LARGE SCALE GENOMIC DNA]</scope>
    <source>
        <strain evidence="3">PF1309</strain>
    </source>
</reference>
<evidence type="ECO:0000313" key="3">
    <source>
        <dbReference type="EMBL" id="PAV70988.1"/>
    </source>
</evidence>
<feature type="compositionally biased region" description="Basic residues" evidence="1">
    <location>
        <begin position="13"/>
        <end position="23"/>
    </location>
</feature>
<proteinExistence type="predicted"/>
<accession>A0A2A2KAR0</accession>
<keyword evidence="2" id="KW-1133">Transmembrane helix</keyword>
<dbReference type="Proteomes" id="UP000218231">
    <property type="component" value="Unassembled WGS sequence"/>
</dbReference>
<protein>
    <submittedName>
        <fullName evidence="3">Uncharacterized protein</fullName>
    </submittedName>
</protein>
<comment type="caution">
    <text evidence="3">The sequence shown here is derived from an EMBL/GenBank/DDBJ whole genome shotgun (WGS) entry which is preliminary data.</text>
</comment>
<name>A0A2A2KAR0_9BILA</name>
<dbReference type="AlphaFoldDB" id="A0A2A2KAR0"/>
<gene>
    <name evidence="3" type="ORF">WR25_05952</name>
</gene>